<gene>
    <name evidence="1" type="ORF">ABW02_02930</name>
</gene>
<keyword evidence="2" id="KW-1185">Reference proteome</keyword>
<dbReference type="Proteomes" id="UP000036045">
    <property type="component" value="Unassembled WGS sequence"/>
</dbReference>
<organism evidence="1 2">
    <name type="scientific">Niallia circulans</name>
    <name type="common">Bacillus circulans</name>
    <dbReference type="NCBI Taxonomy" id="1397"/>
    <lineage>
        <taxon>Bacteria</taxon>
        <taxon>Bacillati</taxon>
        <taxon>Bacillota</taxon>
        <taxon>Bacilli</taxon>
        <taxon>Bacillales</taxon>
        <taxon>Bacillaceae</taxon>
        <taxon>Niallia</taxon>
    </lineage>
</organism>
<dbReference type="SUPFAM" id="SSF51230">
    <property type="entry name" value="Single hybrid motif"/>
    <property type="match status" value="1"/>
</dbReference>
<name>A0A0J1LFN5_NIACI</name>
<dbReference type="InterPro" id="IPR011053">
    <property type="entry name" value="Single_hybrid_motif"/>
</dbReference>
<accession>A0A0J1LFN5</accession>
<proteinExistence type="predicted"/>
<dbReference type="AlphaFoldDB" id="A0A0J1LFN5"/>
<reference evidence="1 2" key="1">
    <citation type="submission" date="2015-05" db="EMBL/GenBank/DDBJ databases">
        <title>Whole genome sequence and identification of bacterial endophytes from Costus igneus.</title>
        <authorList>
            <person name="Lee Y.P."/>
            <person name="Gan H.M."/>
            <person name="Eng W."/>
            <person name="Wheatley M.S."/>
            <person name="Caraballo A."/>
            <person name="Polter S."/>
            <person name="Savka M.A."/>
            <person name="Hudson A.O."/>
        </authorList>
    </citation>
    <scope>NUCLEOTIDE SEQUENCE [LARGE SCALE GENOMIC DNA]</scope>
    <source>
        <strain evidence="1 2">RIT379</strain>
    </source>
</reference>
<protein>
    <recommendedName>
        <fullName evidence="3">Lipoyl-binding domain-containing protein</fullName>
    </recommendedName>
</protein>
<evidence type="ECO:0000313" key="1">
    <source>
        <dbReference type="EMBL" id="KLV27870.1"/>
    </source>
</evidence>
<dbReference type="EMBL" id="LDPH01000002">
    <property type="protein sequence ID" value="KLV27870.1"/>
    <property type="molecule type" value="Genomic_DNA"/>
</dbReference>
<dbReference type="Gene3D" id="2.40.50.100">
    <property type="match status" value="1"/>
</dbReference>
<comment type="caution">
    <text evidence="1">The sequence shown here is derived from an EMBL/GenBank/DDBJ whole genome shotgun (WGS) entry which is preliminary data.</text>
</comment>
<evidence type="ECO:0000313" key="2">
    <source>
        <dbReference type="Proteomes" id="UP000036045"/>
    </source>
</evidence>
<evidence type="ECO:0008006" key="3">
    <source>
        <dbReference type="Google" id="ProtNLM"/>
    </source>
</evidence>
<dbReference type="PATRIC" id="fig|1397.4.peg.1851"/>
<sequence length="99" mass="11075">MIETIVKSSQSPYYEISREDQMILSPFEGTVSEILMKEKAYFYEWEPILTIRTLAGEIKDVSVPFSGSVVQLLVKAGDKIAINTRLASLQDDLLVTGCD</sequence>
<dbReference type="RefSeq" id="WP_047940424.1">
    <property type="nucleotide sequence ID" value="NZ_CP053989.1"/>
</dbReference>
<dbReference type="GeneID" id="56350113"/>
<dbReference type="OrthoDB" id="2639611at2"/>